<feature type="region of interest" description="Disordered" evidence="1">
    <location>
        <begin position="305"/>
        <end position="341"/>
    </location>
</feature>
<keyword evidence="4" id="KW-1185">Reference proteome</keyword>
<dbReference type="RefSeq" id="WP_153483944.1">
    <property type="nucleotide sequence ID" value="NZ_VWNA01000001.1"/>
</dbReference>
<keyword evidence="2" id="KW-0812">Transmembrane</keyword>
<dbReference type="Proteomes" id="UP000332515">
    <property type="component" value="Unassembled WGS sequence"/>
</dbReference>
<organism evidence="3 4">
    <name type="scientific">Segnochrobactrum spirostomi</name>
    <dbReference type="NCBI Taxonomy" id="2608987"/>
    <lineage>
        <taxon>Bacteria</taxon>
        <taxon>Pseudomonadati</taxon>
        <taxon>Pseudomonadota</taxon>
        <taxon>Alphaproteobacteria</taxon>
        <taxon>Hyphomicrobiales</taxon>
        <taxon>Segnochrobactraceae</taxon>
        <taxon>Segnochrobactrum</taxon>
    </lineage>
</organism>
<evidence type="ECO:0000313" key="4">
    <source>
        <dbReference type="Proteomes" id="UP000332515"/>
    </source>
</evidence>
<proteinExistence type="predicted"/>
<name>A0A6A7Y991_9HYPH</name>
<accession>A0A6A7Y991</accession>
<keyword evidence="2" id="KW-0472">Membrane</keyword>
<protein>
    <submittedName>
        <fullName evidence="3">Uncharacterized protein</fullName>
    </submittedName>
</protein>
<gene>
    <name evidence="3" type="ORF">F0357_15585</name>
</gene>
<feature type="transmembrane region" description="Helical" evidence="2">
    <location>
        <begin position="269"/>
        <end position="287"/>
    </location>
</feature>
<evidence type="ECO:0000256" key="2">
    <source>
        <dbReference type="SAM" id="Phobius"/>
    </source>
</evidence>
<keyword evidence="2" id="KW-1133">Transmembrane helix</keyword>
<evidence type="ECO:0000313" key="3">
    <source>
        <dbReference type="EMBL" id="MQT14039.1"/>
    </source>
</evidence>
<feature type="compositionally biased region" description="Low complexity" evidence="1">
    <location>
        <begin position="317"/>
        <end position="341"/>
    </location>
</feature>
<dbReference type="EMBL" id="VWNA01000001">
    <property type="protein sequence ID" value="MQT14039.1"/>
    <property type="molecule type" value="Genomic_DNA"/>
</dbReference>
<reference evidence="3 4" key="1">
    <citation type="submission" date="2019-09" db="EMBL/GenBank/DDBJ databases">
        <title>Segnochrobactrum spirostomi gen. nov., sp. nov., isolated from the ciliate Spirostomum cf. yagiui and description of a novel family, Segnochrobactraceae fam. nov. within the order Rhizobiales of the class Alphaproteobacteria.</title>
        <authorList>
            <person name="Akter S."/>
            <person name="Shazib S.U.A."/>
            <person name="Shin M.K."/>
        </authorList>
    </citation>
    <scope>NUCLEOTIDE SEQUENCE [LARGE SCALE GENOMIC DNA]</scope>
    <source>
        <strain evidence="3 4">Sp-1</strain>
    </source>
</reference>
<evidence type="ECO:0000256" key="1">
    <source>
        <dbReference type="SAM" id="MobiDB-lite"/>
    </source>
</evidence>
<feature type="transmembrane region" description="Helical" evidence="2">
    <location>
        <begin position="12"/>
        <end position="35"/>
    </location>
</feature>
<dbReference type="AlphaFoldDB" id="A0A6A7Y991"/>
<sequence length="369" mass="38255">MFGLEMLDVGIGMAFLFGFLSLFATAANEFIEVIVKSRARDLRDGISGLITVSSLPTEEDVLKKFYDHPAIFPLFKGALGSGSRNLPSYIPTENFVLAALSAIGGAETVGQPAIQALRASLAKSANGSPVARLCADMIDAGVDDIHAIEKNIERLYDSTMDRVSGWYARRSRMIAAAVGLAAAIVMNVDALSVANGLLNGPALRDIVVSQAADYVKTGGSDCGGTGSVTGGQPKATMGCIRDQLEATTLPIGWNDANTPRTIQEGALRLLGWIATAIAISFGAPFWFDLLNKFVDIRSTLKPAEHTAPKLGDGGPANPGSDPAAAAPPRSPGTGPQGDAAAAAALAVRDGVFEPHAWVGDPDGPQGGLL</sequence>
<comment type="caution">
    <text evidence="3">The sequence shown here is derived from an EMBL/GenBank/DDBJ whole genome shotgun (WGS) entry which is preliminary data.</text>
</comment>